<dbReference type="AlphaFoldDB" id="A0A0N4W638"/>
<dbReference type="WBParaSite" id="HPLM_0000548301-mRNA-1">
    <property type="protein sequence ID" value="HPLM_0000548301-mRNA-1"/>
    <property type="gene ID" value="HPLM_0000548301"/>
</dbReference>
<dbReference type="Proteomes" id="UP000268014">
    <property type="component" value="Unassembled WGS sequence"/>
</dbReference>
<name>A0A0N4W638_HAEPC</name>
<feature type="region of interest" description="Disordered" evidence="1">
    <location>
        <begin position="1"/>
        <end position="21"/>
    </location>
</feature>
<gene>
    <name evidence="2" type="ORF">HPLM_LOCUS5475</name>
</gene>
<evidence type="ECO:0000313" key="2">
    <source>
        <dbReference type="EMBL" id="VDO26132.1"/>
    </source>
</evidence>
<keyword evidence="3" id="KW-1185">Reference proteome</keyword>
<protein>
    <submittedName>
        <fullName evidence="4">HTH luxR-type domain-containing protein</fullName>
    </submittedName>
</protein>
<accession>A0A0N4W638</accession>
<proteinExistence type="predicted"/>
<evidence type="ECO:0000313" key="4">
    <source>
        <dbReference type="WBParaSite" id="HPLM_0000548301-mRNA-1"/>
    </source>
</evidence>
<organism evidence="4">
    <name type="scientific">Haemonchus placei</name>
    <name type="common">Barber's pole worm</name>
    <dbReference type="NCBI Taxonomy" id="6290"/>
    <lineage>
        <taxon>Eukaryota</taxon>
        <taxon>Metazoa</taxon>
        <taxon>Ecdysozoa</taxon>
        <taxon>Nematoda</taxon>
        <taxon>Chromadorea</taxon>
        <taxon>Rhabditida</taxon>
        <taxon>Rhabditina</taxon>
        <taxon>Rhabditomorpha</taxon>
        <taxon>Strongyloidea</taxon>
        <taxon>Trichostrongylidae</taxon>
        <taxon>Haemonchus</taxon>
    </lineage>
</organism>
<evidence type="ECO:0000256" key="1">
    <source>
        <dbReference type="SAM" id="MobiDB-lite"/>
    </source>
</evidence>
<evidence type="ECO:0000313" key="3">
    <source>
        <dbReference type="Proteomes" id="UP000268014"/>
    </source>
</evidence>
<sequence length="55" mass="6213">MGQFTSSHRKENRNTTTSSVSEVRSTLLIMYASGLTRTRFAVMLSFSPIALRFRA</sequence>
<reference evidence="2 3" key="2">
    <citation type="submission" date="2018-11" db="EMBL/GenBank/DDBJ databases">
        <authorList>
            <consortium name="Pathogen Informatics"/>
        </authorList>
    </citation>
    <scope>NUCLEOTIDE SEQUENCE [LARGE SCALE GENOMIC DNA]</scope>
    <source>
        <strain evidence="2 3">MHpl1</strain>
    </source>
</reference>
<reference evidence="4" key="1">
    <citation type="submission" date="2017-02" db="UniProtKB">
        <authorList>
            <consortium name="WormBaseParasite"/>
        </authorList>
    </citation>
    <scope>IDENTIFICATION</scope>
</reference>
<dbReference type="EMBL" id="UZAF01016344">
    <property type="protein sequence ID" value="VDO26132.1"/>
    <property type="molecule type" value="Genomic_DNA"/>
</dbReference>